<dbReference type="AlphaFoldDB" id="A0A4Y2EL79"/>
<comment type="caution">
    <text evidence="1">The sequence shown here is derived from an EMBL/GenBank/DDBJ whole genome shotgun (WGS) entry which is preliminary data.</text>
</comment>
<reference evidence="1 2" key="1">
    <citation type="journal article" date="2019" name="Sci. Rep.">
        <title>Orb-weaving spider Araneus ventricosus genome elucidates the spidroin gene catalogue.</title>
        <authorList>
            <person name="Kono N."/>
            <person name="Nakamura H."/>
            <person name="Ohtoshi R."/>
            <person name="Moran D.A.P."/>
            <person name="Shinohara A."/>
            <person name="Yoshida Y."/>
            <person name="Fujiwara M."/>
            <person name="Mori M."/>
            <person name="Tomita M."/>
            <person name="Arakawa K."/>
        </authorList>
    </citation>
    <scope>NUCLEOTIDE SEQUENCE [LARGE SCALE GENOMIC DNA]</scope>
</reference>
<evidence type="ECO:0000313" key="1">
    <source>
        <dbReference type="EMBL" id="GBM29069.1"/>
    </source>
</evidence>
<dbReference type="Proteomes" id="UP000499080">
    <property type="component" value="Unassembled WGS sequence"/>
</dbReference>
<proteinExistence type="predicted"/>
<organism evidence="1 2">
    <name type="scientific">Araneus ventricosus</name>
    <name type="common">Orbweaver spider</name>
    <name type="synonym">Epeira ventricosa</name>
    <dbReference type="NCBI Taxonomy" id="182803"/>
    <lineage>
        <taxon>Eukaryota</taxon>
        <taxon>Metazoa</taxon>
        <taxon>Ecdysozoa</taxon>
        <taxon>Arthropoda</taxon>
        <taxon>Chelicerata</taxon>
        <taxon>Arachnida</taxon>
        <taxon>Araneae</taxon>
        <taxon>Araneomorphae</taxon>
        <taxon>Entelegynae</taxon>
        <taxon>Araneoidea</taxon>
        <taxon>Araneidae</taxon>
        <taxon>Araneus</taxon>
    </lineage>
</organism>
<protein>
    <submittedName>
        <fullName evidence="1">Uncharacterized protein</fullName>
    </submittedName>
</protein>
<keyword evidence="2" id="KW-1185">Reference proteome</keyword>
<dbReference type="EMBL" id="BGPR01000626">
    <property type="protein sequence ID" value="GBM29069.1"/>
    <property type="molecule type" value="Genomic_DNA"/>
</dbReference>
<name>A0A4Y2EL79_ARAVE</name>
<evidence type="ECO:0000313" key="2">
    <source>
        <dbReference type="Proteomes" id="UP000499080"/>
    </source>
</evidence>
<sequence>MRGQYAQAAYKHMMKIGCIVDYVRSGGMRNAPVTKAVEHLYAATAKFSGTLSWPHVLRTRHVGYMRLFYDELRHFGQWSDVEDDTCDGHFMIHEHQEHFTLIGRISVHQVYIHDGSFVKSDLELTIRGSRR</sequence>
<gene>
    <name evidence="1" type="ORF">AVEN_233241_1</name>
</gene>
<accession>A0A4Y2EL79</accession>